<proteinExistence type="inferred from homology"/>
<accession>A0A0J7Z0L2</accession>
<keyword evidence="2" id="KW-0349">Heme</keyword>
<organism evidence="4 5">
    <name type="scientific">Streptomyces viridochromogenes</name>
    <dbReference type="NCBI Taxonomy" id="1938"/>
    <lineage>
        <taxon>Bacteria</taxon>
        <taxon>Bacillati</taxon>
        <taxon>Actinomycetota</taxon>
        <taxon>Actinomycetes</taxon>
        <taxon>Kitasatosporales</taxon>
        <taxon>Streptomycetaceae</taxon>
        <taxon>Streptomyces</taxon>
    </lineage>
</organism>
<comment type="caution">
    <text evidence="4">The sequence shown here is derived from an EMBL/GenBank/DDBJ whole genome shotgun (WGS) entry which is preliminary data.</text>
</comment>
<evidence type="ECO:0000313" key="5">
    <source>
        <dbReference type="Proteomes" id="UP000037432"/>
    </source>
</evidence>
<dbReference type="Proteomes" id="UP000037432">
    <property type="component" value="Unassembled WGS sequence"/>
</dbReference>
<dbReference type="PRINTS" id="PR00359">
    <property type="entry name" value="BP450"/>
</dbReference>
<dbReference type="PANTHER" id="PTHR46696:SF1">
    <property type="entry name" value="CYTOCHROME P450 YJIB-RELATED"/>
    <property type="match status" value="1"/>
</dbReference>
<gene>
    <name evidence="4" type="ORF">ACM01_35305</name>
</gene>
<reference evidence="4 5" key="1">
    <citation type="submission" date="2015-06" db="EMBL/GenBank/DDBJ databases">
        <authorList>
            <person name="Ju K.-S."/>
            <person name="Doroghazi J.R."/>
            <person name="Metcalf W.W."/>
        </authorList>
    </citation>
    <scope>NUCLEOTIDE SEQUENCE [LARGE SCALE GENOMIC DNA]</scope>
    <source>
        <strain evidence="4 5">NRRL 3414</strain>
    </source>
</reference>
<dbReference type="InterPro" id="IPR002397">
    <property type="entry name" value="Cyt_P450_B"/>
</dbReference>
<dbReference type="SUPFAM" id="SSF48264">
    <property type="entry name" value="Cytochrome P450"/>
    <property type="match status" value="1"/>
</dbReference>
<dbReference type="InterPro" id="IPR036396">
    <property type="entry name" value="Cyt_P450_sf"/>
</dbReference>
<feature type="compositionally biased region" description="Basic and acidic residues" evidence="3">
    <location>
        <begin position="81"/>
        <end position="95"/>
    </location>
</feature>
<dbReference type="Gene3D" id="1.10.630.10">
    <property type="entry name" value="Cytochrome P450"/>
    <property type="match status" value="1"/>
</dbReference>
<dbReference type="GO" id="GO:0016705">
    <property type="term" value="F:oxidoreductase activity, acting on paired donors, with incorporation or reduction of molecular oxygen"/>
    <property type="evidence" value="ECO:0007669"/>
    <property type="project" value="InterPro"/>
</dbReference>
<keyword evidence="2" id="KW-0408">Iron</keyword>
<evidence type="ECO:0000256" key="1">
    <source>
        <dbReference type="ARBA" id="ARBA00010617"/>
    </source>
</evidence>
<feature type="region of interest" description="Disordered" evidence="3">
    <location>
        <begin position="81"/>
        <end position="111"/>
    </location>
</feature>
<dbReference type="Pfam" id="PF00067">
    <property type="entry name" value="p450"/>
    <property type="match status" value="1"/>
</dbReference>
<dbReference type="GO" id="GO:0005506">
    <property type="term" value="F:iron ion binding"/>
    <property type="evidence" value="ECO:0007669"/>
    <property type="project" value="InterPro"/>
</dbReference>
<evidence type="ECO:0000313" key="4">
    <source>
        <dbReference type="EMBL" id="KMS69349.1"/>
    </source>
</evidence>
<dbReference type="GO" id="GO:0004497">
    <property type="term" value="F:monooxygenase activity"/>
    <property type="evidence" value="ECO:0007669"/>
    <property type="project" value="UniProtKB-KW"/>
</dbReference>
<name>A0A0J7Z0L2_STRVR</name>
<keyword evidence="2" id="KW-0560">Oxidoreductase</keyword>
<dbReference type="InterPro" id="IPR017972">
    <property type="entry name" value="Cyt_P450_CS"/>
</dbReference>
<dbReference type="PROSITE" id="PS00086">
    <property type="entry name" value="CYTOCHROME_P450"/>
    <property type="match status" value="1"/>
</dbReference>
<dbReference type="PATRIC" id="fig|1938.3.peg.7361"/>
<dbReference type="OrthoDB" id="4302140at2"/>
<dbReference type="PRINTS" id="PR00385">
    <property type="entry name" value="P450"/>
</dbReference>
<evidence type="ECO:0000256" key="2">
    <source>
        <dbReference type="RuleBase" id="RU000461"/>
    </source>
</evidence>
<dbReference type="GO" id="GO:0020037">
    <property type="term" value="F:heme binding"/>
    <property type="evidence" value="ECO:0007669"/>
    <property type="project" value="InterPro"/>
</dbReference>
<dbReference type="AlphaFoldDB" id="A0A0J7Z0L2"/>
<dbReference type="PANTHER" id="PTHR46696">
    <property type="entry name" value="P450, PUTATIVE (EUROFUNG)-RELATED"/>
    <property type="match status" value="1"/>
</dbReference>
<dbReference type="InterPro" id="IPR001128">
    <property type="entry name" value="Cyt_P450"/>
</dbReference>
<dbReference type="EMBL" id="LFNT01000061">
    <property type="protein sequence ID" value="KMS69349.1"/>
    <property type="molecule type" value="Genomic_DNA"/>
</dbReference>
<keyword evidence="2" id="KW-0503">Monooxygenase</keyword>
<keyword evidence="2" id="KW-0479">Metal-binding</keyword>
<evidence type="ECO:0000256" key="3">
    <source>
        <dbReference type="SAM" id="MobiDB-lite"/>
    </source>
</evidence>
<comment type="similarity">
    <text evidence="1 2">Belongs to the cytochrome P450 family.</text>
</comment>
<sequence>MAADSQKGAAIVGSTTSPISDRRATVALFSRLRTAQGQADPFPVYSELRSRGDVTPAPWGGFLVTGFSACDQVLRSGAWHEPDTGWRERQGERTRWSAPSSREISRTLPALNPPEHTRVRRAAGTFDRGTIEQIGSRVSRVVDGLLDSLMEQLHTGEADFAALVSEELPVATIGDWLGLPSADWPRLRELTHDQVFTQELLPSASQLARSDVAMAELRAYFLNLVSERRTRLGDDPVSRWIRTWDALEPDRAKADEAVYFLALFVLLAALETTSTLLSTMALLLVERPDRWTLLAERPDLVPAFVEESLRYDPPTHVISRVAAQDCVLEGVEVQADEMVHLMVGAAHRDPARYSAPDRFELNRGPGHLAFSGGIHYCLGAPLARLEAQTLLSRMVTLLPRLTLVRRPSWAPRVAFRRLLNLDVALA</sequence>
<protein>
    <submittedName>
        <fullName evidence="4">Cytochrome P450</fullName>
    </submittedName>
</protein>